<feature type="domain" description="Serine aminopeptidase S33" evidence="3">
    <location>
        <begin position="43"/>
        <end position="280"/>
    </location>
</feature>
<dbReference type="Gene3D" id="3.40.50.1820">
    <property type="entry name" value="alpha/beta hydrolase"/>
    <property type="match status" value="1"/>
</dbReference>
<dbReference type="Proteomes" id="UP001651690">
    <property type="component" value="Unassembled WGS sequence"/>
</dbReference>
<accession>A0ABT1LXB7</accession>
<dbReference type="InterPro" id="IPR029058">
    <property type="entry name" value="AB_hydrolase_fold"/>
</dbReference>
<evidence type="ECO:0000313" key="4">
    <source>
        <dbReference type="EMBL" id="MCP9270990.1"/>
    </source>
</evidence>
<keyword evidence="5" id="KW-1185">Reference proteome</keyword>
<dbReference type="RefSeq" id="WP_255057967.1">
    <property type="nucleotide sequence ID" value="NZ_JANDBD010000001.1"/>
</dbReference>
<comment type="caution">
    <text evidence="4">The sequence shown here is derived from an EMBL/GenBank/DDBJ whole genome shotgun (WGS) entry which is preliminary data.</text>
</comment>
<reference evidence="4 5" key="1">
    <citation type="submission" date="2022-06" db="EMBL/GenBank/DDBJ databases">
        <title>Mycolicibacterium sp. CAU 1645 isolated from seawater.</title>
        <authorList>
            <person name="Kim W."/>
        </authorList>
    </citation>
    <scope>NUCLEOTIDE SEQUENCE [LARGE SCALE GENOMIC DNA]</scope>
    <source>
        <strain evidence="4 5">CAU 1645</strain>
    </source>
</reference>
<dbReference type="Pfam" id="PF12146">
    <property type="entry name" value="Hydrolase_4"/>
    <property type="match status" value="1"/>
</dbReference>
<dbReference type="GO" id="GO:0016787">
    <property type="term" value="F:hydrolase activity"/>
    <property type="evidence" value="ECO:0007669"/>
    <property type="project" value="UniProtKB-KW"/>
</dbReference>
<dbReference type="PANTHER" id="PTHR22946:SF9">
    <property type="entry name" value="POLYKETIDE TRANSFERASE AF380"/>
    <property type="match status" value="1"/>
</dbReference>
<dbReference type="Gene3D" id="1.10.10.800">
    <property type="match status" value="1"/>
</dbReference>
<dbReference type="EMBL" id="JANDBD010000001">
    <property type="protein sequence ID" value="MCP9270990.1"/>
    <property type="molecule type" value="Genomic_DNA"/>
</dbReference>
<gene>
    <name evidence="4" type="ORF">NM203_02180</name>
</gene>
<evidence type="ECO:0000313" key="5">
    <source>
        <dbReference type="Proteomes" id="UP001651690"/>
    </source>
</evidence>
<evidence type="ECO:0000256" key="1">
    <source>
        <dbReference type="ARBA" id="ARBA00008645"/>
    </source>
</evidence>
<organism evidence="4 5">
    <name type="scientific">Mycolicibacterium arenosum</name>
    <dbReference type="NCBI Taxonomy" id="2952157"/>
    <lineage>
        <taxon>Bacteria</taxon>
        <taxon>Bacillati</taxon>
        <taxon>Actinomycetota</taxon>
        <taxon>Actinomycetes</taxon>
        <taxon>Mycobacteriales</taxon>
        <taxon>Mycobacteriaceae</taxon>
        <taxon>Mycolicibacterium</taxon>
    </lineage>
</organism>
<dbReference type="PANTHER" id="PTHR22946">
    <property type="entry name" value="DIENELACTONE HYDROLASE DOMAIN-CONTAINING PROTEIN-RELATED"/>
    <property type="match status" value="1"/>
</dbReference>
<keyword evidence="2 4" id="KW-0378">Hydrolase</keyword>
<evidence type="ECO:0000259" key="3">
    <source>
        <dbReference type="Pfam" id="PF12146"/>
    </source>
</evidence>
<dbReference type="SUPFAM" id="SSF53474">
    <property type="entry name" value="alpha/beta-Hydrolases"/>
    <property type="match status" value="1"/>
</dbReference>
<proteinExistence type="inferred from homology"/>
<dbReference type="InterPro" id="IPR050261">
    <property type="entry name" value="FrsA_esterase"/>
</dbReference>
<protein>
    <submittedName>
        <fullName evidence="4">Alpha/beta fold hydrolase</fullName>
    </submittedName>
</protein>
<dbReference type="InterPro" id="IPR022742">
    <property type="entry name" value="Hydrolase_4"/>
</dbReference>
<sequence length="332" mass="36333">MTDEESVMRRAGYVTQRVSFDSDGSSIAGVFYRPVQSDVEAPCVVMAHGFSGTMDWILPDFAETFAKGGLAVLVFDYRCLGSSDGTPRQLIDSRRQLADLRRAVAFARTSSGIDARRIALWGTSLGGSHVITVAAEDHRIAAVVANVPAIDMFRGMRGRFTPPGFRPSAAEIIVSTARLLGAAAVDTARGALGLSPHYIAVYGSLGHAVFSDPALAERFRDVEEHSPTWRNRVTPRFLFTAPRYRAGTIGRITCPILVTLARDDAQLSSAFVKEKIAEARSYEIHEYPVGHFDVYHGAVLAQVAEDQLAFLLRCLRDPVSHSPRHRNKRSTS</sequence>
<evidence type="ECO:0000256" key="2">
    <source>
        <dbReference type="ARBA" id="ARBA00022801"/>
    </source>
</evidence>
<name>A0ABT1LXB7_9MYCO</name>
<comment type="similarity">
    <text evidence="1">Belongs to the AB hydrolase superfamily.</text>
</comment>